<dbReference type="GO" id="GO:0006270">
    <property type="term" value="P:DNA replication initiation"/>
    <property type="evidence" value="ECO:0007669"/>
    <property type="project" value="InterPro"/>
</dbReference>
<dbReference type="Gene3D" id="1.10.10.10">
    <property type="entry name" value="Winged helix-like DNA-binding domain superfamily/Winged helix DNA-binding domain"/>
    <property type="match status" value="2"/>
</dbReference>
<dbReference type="InterPro" id="IPR036388">
    <property type="entry name" value="WH-like_DNA-bd_sf"/>
</dbReference>
<evidence type="ECO:0000313" key="5">
    <source>
        <dbReference type="Proteomes" id="UP000005010"/>
    </source>
</evidence>
<name>I0EQ09_HELC0</name>
<dbReference type="EMBL" id="CP003480">
    <property type="protein sequence ID" value="AFI05028.1"/>
    <property type="molecule type" value="Genomic_DNA"/>
</dbReference>
<dbReference type="HOGENOM" id="CLU_053502_0_0_7"/>
<dbReference type="PATRIC" id="fig|182217.3.peg.1880"/>
<comment type="similarity">
    <text evidence="1">Belongs to the initiator RepB protein family.</text>
</comment>
<evidence type="ECO:0000259" key="3">
    <source>
        <dbReference type="Pfam" id="PF01051"/>
    </source>
</evidence>
<dbReference type="Pfam" id="PF21205">
    <property type="entry name" value="Rep3_C"/>
    <property type="match status" value="1"/>
</dbReference>
<dbReference type="InterPro" id="IPR000525">
    <property type="entry name" value="Initiator_Rep_WH1"/>
</dbReference>
<protein>
    <submittedName>
        <fullName evidence="4">RepB</fullName>
    </submittedName>
</protein>
<dbReference type="Pfam" id="PF01051">
    <property type="entry name" value="Rep3_N"/>
    <property type="match status" value="1"/>
</dbReference>
<sequence>MLNKGEKQKIERKKMAKSIPNSKPKKSYKKPKVQKNLIAQDNRLIYSQYDEMTTNELKVFLWSVSKLNPLQDTHFIPCKAPISEILGALDHENLDANYTYIRKLCDSLSKRAFTDDTISIDPTTNKQVKSFRSMPIFQVLEYTEGQAEITYQLNDYMRPYLLGLKERFTQTPLDCILPMKSYYAIRIYQMLLSEIKQNKNTLKINVAYLQSILSVPKSLLVWDNFNRKVLKQAQKEINKYSNIVLVEVENHKQGRKIVDITFHFEYKTTDKKLLQEQSKELHYIEKIIKGLNAFVGKNIACQQNADKSWTCGVYDGDYKILKFDSLSQEVKDIVTENGKKPYKHPYIVRIGLYSNAPRKLVANFCVRDYKTLEKLKERQEIAESEFYTDLERTKTALEFKNALKQGNLLDLLEKRKKSQN</sequence>
<geneLocation type="plasmid" evidence="4 5">
    <name>pHCW</name>
</geneLocation>
<evidence type="ECO:0000256" key="2">
    <source>
        <dbReference type="SAM" id="MobiDB-lite"/>
    </source>
</evidence>
<dbReference type="GO" id="GO:0003887">
    <property type="term" value="F:DNA-directed DNA polymerase activity"/>
    <property type="evidence" value="ECO:0007669"/>
    <property type="project" value="InterPro"/>
</dbReference>
<evidence type="ECO:0000313" key="4">
    <source>
        <dbReference type="EMBL" id="AFI05028.1"/>
    </source>
</evidence>
<accession>I0EQ09</accession>
<feature type="domain" description="Initiator Rep protein WH1" evidence="3">
    <location>
        <begin position="38"/>
        <end position="191"/>
    </location>
</feature>
<dbReference type="AlphaFoldDB" id="I0EQ09"/>
<keyword evidence="5" id="KW-1185">Reference proteome</keyword>
<gene>
    <name evidence="4" type="ordered locus">HCW_08963</name>
</gene>
<keyword evidence="4" id="KW-0614">Plasmid</keyword>
<feature type="compositionally biased region" description="Basic residues" evidence="2">
    <location>
        <begin position="23"/>
        <end position="32"/>
    </location>
</feature>
<organism evidence="4 5">
    <name type="scientific">Helicobacter cetorum (strain ATCC BAA-429 / MIT 00-7128)</name>
    <dbReference type="NCBI Taxonomy" id="182217"/>
    <lineage>
        <taxon>Bacteria</taxon>
        <taxon>Pseudomonadati</taxon>
        <taxon>Campylobacterota</taxon>
        <taxon>Epsilonproteobacteria</taxon>
        <taxon>Campylobacterales</taxon>
        <taxon>Helicobacteraceae</taxon>
        <taxon>Helicobacter</taxon>
    </lineage>
</organism>
<dbReference type="InterPro" id="IPR036390">
    <property type="entry name" value="WH_DNA-bd_sf"/>
</dbReference>
<proteinExistence type="inferred from homology"/>
<evidence type="ECO:0000256" key="1">
    <source>
        <dbReference type="ARBA" id="ARBA00038283"/>
    </source>
</evidence>
<feature type="region of interest" description="Disordered" evidence="2">
    <location>
        <begin position="1"/>
        <end position="32"/>
    </location>
</feature>
<dbReference type="SUPFAM" id="SSF46785">
    <property type="entry name" value="Winged helix' DNA-binding domain"/>
    <property type="match status" value="2"/>
</dbReference>
<reference evidence="5" key="1">
    <citation type="submission" date="2012-04" db="EMBL/GenBank/DDBJ databases">
        <title>Complete genome sequence of Helicobacter cetorum strain MIT 00-7128.</title>
        <authorList>
            <person name="Kersulyte D."/>
            <person name="Berg D.E."/>
        </authorList>
    </citation>
    <scope>NUCLEOTIDE SEQUENCE [LARGE SCALE GENOMIC DNA]</scope>
    <source>
        <strain evidence="5">ATCC BAA-429 / MIT 00-7128</strain>
        <plasmid evidence="5">pHCW</plasmid>
    </source>
</reference>
<dbReference type="Proteomes" id="UP000005010">
    <property type="component" value="Plasmid pHCW"/>
</dbReference>
<dbReference type="KEGG" id="hce:HCW_08963"/>